<evidence type="ECO:0000313" key="2">
    <source>
        <dbReference type="EMBL" id="KKK67100.1"/>
    </source>
</evidence>
<comment type="caution">
    <text evidence="2">The sequence shown here is derived from an EMBL/GenBank/DDBJ whole genome shotgun (WGS) entry which is preliminary data.</text>
</comment>
<dbReference type="Gene3D" id="3.40.190.170">
    <property type="entry name" value="Bacterial extracellular solute-binding protein, family 7"/>
    <property type="match status" value="1"/>
</dbReference>
<dbReference type="Pfam" id="PF03480">
    <property type="entry name" value="DctP"/>
    <property type="match status" value="1"/>
</dbReference>
<sequence length="123" mass="13153">MKYLGTVCIGALALALGTAASAQTTTLRIQNHQAPESTSGRLTAEFVENVEAMSDGDIKIEMFYSAAVVKSAETFDAAASGILDCDMTNGSYQTGKNPAFQFVADTMGGYDTPWQQYAWLYDG</sequence>
<dbReference type="PANTHER" id="PTHR33376">
    <property type="match status" value="1"/>
</dbReference>
<dbReference type="InterPro" id="IPR018389">
    <property type="entry name" value="DctP_fam"/>
</dbReference>
<accession>A0A0F8Y0L3</accession>
<keyword evidence="1" id="KW-0732">Signal</keyword>
<evidence type="ECO:0008006" key="3">
    <source>
        <dbReference type="Google" id="ProtNLM"/>
    </source>
</evidence>
<organism evidence="2">
    <name type="scientific">marine sediment metagenome</name>
    <dbReference type="NCBI Taxonomy" id="412755"/>
    <lineage>
        <taxon>unclassified sequences</taxon>
        <taxon>metagenomes</taxon>
        <taxon>ecological metagenomes</taxon>
    </lineage>
</organism>
<protein>
    <recommendedName>
        <fullName evidence="3">C4-dicarboxylate ABC transporter substrate-binding protein</fullName>
    </recommendedName>
</protein>
<dbReference type="PANTHER" id="PTHR33376:SF5">
    <property type="entry name" value="EXTRACYTOPLASMIC SOLUTE RECEPTOR PROTEIN"/>
    <property type="match status" value="1"/>
</dbReference>
<dbReference type="EMBL" id="LAZR01059772">
    <property type="protein sequence ID" value="KKK67100.1"/>
    <property type="molecule type" value="Genomic_DNA"/>
</dbReference>
<reference evidence="2" key="1">
    <citation type="journal article" date="2015" name="Nature">
        <title>Complex archaea that bridge the gap between prokaryotes and eukaryotes.</title>
        <authorList>
            <person name="Spang A."/>
            <person name="Saw J.H."/>
            <person name="Jorgensen S.L."/>
            <person name="Zaremba-Niedzwiedzka K."/>
            <person name="Martijn J."/>
            <person name="Lind A.E."/>
            <person name="van Eijk R."/>
            <person name="Schleper C."/>
            <person name="Guy L."/>
            <person name="Ettema T.J."/>
        </authorList>
    </citation>
    <scope>NUCLEOTIDE SEQUENCE</scope>
</reference>
<dbReference type="GO" id="GO:0055085">
    <property type="term" value="P:transmembrane transport"/>
    <property type="evidence" value="ECO:0007669"/>
    <property type="project" value="InterPro"/>
</dbReference>
<dbReference type="AlphaFoldDB" id="A0A0F8Y0L3"/>
<gene>
    <name evidence="2" type="ORF">LCGC14_2957460</name>
</gene>
<evidence type="ECO:0000256" key="1">
    <source>
        <dbReference type="ARBA" id="ARBA00022729"/>
    </source>
</evidence>
<name>A0A0F8Y0L3_9ZZZZ</name>
<feature type="non-terminal residue" evidence="2">
    <location>
        <position position="123"/>
    </location>
</feature>
<proteinExistence type="predicted"/>
<dbReference type="InterPro" id="IPR038404">
    <property type="entry name" value="TRAP_DctP_sf"/>
</dbReference>